<dbReference type="PANTHER" id="PTHR10380">
    <property type="entry name" value="CUTICLE PROTEIN"/>
    <property type="match status" value="1"/>
</dbReference>
<accession>A0A8T0FNS6</accession>
<evidence type="ECO:0000256" key="3">
    <source>
        <dbReference type="SAM" id="SignalP"/>
    </source>
</evidence>
<proteinExistence type="predicted"/>
<evidence type="ECO:0000313" key="5">
    <source>
        <dbReference type="Proteomes" id="UP000807504"/>
    </source>
</evidence>
<evidence type="ECO:0000313" key="4">
    <source>
        <dbReference type="EMBL" id="KAF8791995.1"/>
    </source>
</evidence>
<dbReference type="Pfam" id="PF00379">
    <property type="entry name" value="Chitin_bind_4"/>
    <property type="match status" value="1"/>
</dbReference>
<evidence type="ECO:0000256" key="1">
    <source>
        <dbReference type="PROSITE-ProRule" id="PRU00497"/>
    </source>
</evidence>
<reference evidence="4" key="1">
    <citation type="journal article" date="2020" name="bioRxiv">
        <title>Chromosome-level reference genome of the European wasp spider Argiope bruennichi: a resource for studies on range expansion and evolutionary adaptation.</title>
        <authorList>
            <person name="Sheffer M.M."/>
            <person name="Hoppe A."/>
            <person name="Krehenwinkel H."/>
            <person name="Uhl G."/>
            <person name="Kuss A.W."/>
            <person name="Jensen L."/>
            <person name="Jensen C."/>
            <person name="Gillespie R.G."/>
            <person name="Hoff K.J."/>
            <person name="Prost S."/>
        </authorList>
    </citation>
    <scope>NUCLEOTIDE SEQUENCE</scope>
</reference>
<dbReference type="InterPro" id="IPR029070">
    <property type="entry name" value="Chitinase_insertion_sf"/>
</dbReference>
<protein>
    <submittedName>
        <fullName evidence="4">Cuticle protein 16.8 like protein</fullName>
    </submittedName>
</protein>
<keyword evidence="1" id="KW-0193">Cuticle</keyword>
<keyword evidence="5" id="KW-1185">Reference proteome</keyword>
<feature type="signal peptide" evidence="3">
    <location>
        <begin position="1"/>
        <end position="20"/>
    </location>
</feature>
<feature type="chain" id="PRO_5035899877" evidence="3">
    <location>
        <begin position="21"/>
        <end position="404"/>
    </location>
</feature>
<keyword evidence="3" id="KW-0732">Signal</keyword>
<organism evidence="4 5">
    <name type="scientific">Argiope bruennichi</name>
    <name type="common">Wasp spider</name>
    <name type="synonym">Aranea bruennichi</name>
    <dbReference type="NCBI Taxonomy" id="94029"/>
    <lineage>
        <taxon>Eukaryota</taxon>
        <taxon>Metazoa</taxon>
        <taxon>Ecdysozoa</taxon>
        <taxon>Arthropoda</taxon>
        <taxon>Chelicerata</taxon>
        <taxon>Arachnida</taxon>
        <taxon>Araneae</taxon>
        <taxon>Araneomorphae</taxon>
        <taxon>Entelegynae</taxon>
        <taxon>Araneoidea</taxon>
        <taxon>Araneidae</taxon>
        <taxon>Argiope</taxon>
    </lineage>
</organism>
<dbReference type="AlphaFoldDB" id="A0A8T0FNS6"/>
<evidence type="ECO:0000256" key="2">
    <source>
        <dbReference type="SAM" id="MobiDB-lite"/>
    </source>
</evidence>
<dbReference type="InterPro" id="IPR000618">
    <property type="entry name" value="Insect_cuticle"/>
</dbReference>
<dbReference type="GO" id="GO:0008010">
    <property type="term" value="F:structural constituent of chitin-based larval cuticle"/>
    <property type="evidence" value="ECO:0007669"/>
    <property type="project" value="TreeGrafter"/>
</dbReference>
<dbReference type="Proteomes" id="UP000807504">
    <property type="component" value="Unassembled WGS sequence"/>
</dbReference>
<dbReference type="InterPro" id="IPR050468">
    <property type="entry name" value="Cuticle_Struct_Prot"/>
</dbReference>
<dbReference type="EMBL" id="JABXBU010000003">
    <property type="protein sequence ID" value="KAF8791995.1"/>
    <property type="molecule type" value="Genomic_DNA"/>
</dbReference>
<dbReference type="GO" id="GO:0062129">
    <property type="term" value="C:chitin-based extracellular matrix"/>
    <property type="evidence" value="ECO:0007669"/>
    <property type="project" value="TreeGrafter"/>
</dbReference>
<comment type="caution">
    <text evidence="4">The sequence shown here is derived from an EMBL/GenBank/DDBJ whole genome shotgun (WGS) entry which is preliminary data.</text>
</comment>
<dbReference type="Gene3D" id="3.10.50.10">
    <property type="match status" value="1"/>
</dbReference>
<dbReference type="PROSITE" id="PS51155">
    <property type="entry name" value="CHIT_BIND_RR_2"/>
    <property type="match status" value="1"/>
</dbReference>
<feature type="region of interest" description="Disordered" evidence="2">
    <location>
        <begin position="163"/>
        <end position="189"/>
    </location>
</feature>
<reference evidence="4" key="2">
    <citation type="submission" date="2020-06" db="EMBL/GenBank/DDBJ databases">
        <authorList>
            <person name="Sheffer M."/>
        </authorList>
    </citation>
    <scope>NUCLEOTIDE SEQUENCE</scope>
</reference>
<sequence length="404" mass="46263">MRNLFSFLLLASVLTTICSATGRNPNQPNPNSKHIETFSSRYALPTNDPALIAKMPFTFGYRFTDDYGTMQAREERTDPNGSKTGSYSFVDASGNYRRVDYVADVHGFRATVRTNEPGIFPENPAHVRVSIDNSKNLDLPIQQSIKNSPQLEYSSHILSHYNHTTNHGQGKGGLLRSQQNTGFGYKKRPQDDRDVFAEDIPRRPVPQNEPVFRKNVNYYKGSPFPERQPVRAVLLSELELPNPDTYPDSQRLGPKEFFNNPSINTDFGFDDKIANTGYDNSPTFSLIPNPTRYPRRLRDSRTRKRQRYEYKIHIPRGYENHPDLPLYRDKHRTQLIRKFAGRKERRKQKCLFEDAPKMCVERSAPNSSSSSTGTTLPIASEKKTGLHSCYTHYRWSISGSSDLE</sequence>
<gene>
    <name evidence="4" type="ORF">HNY73_003649</name>
</gene>
<name>A0A8T0FNS6_ARGBR</name>